<feature type="transmembrane region" description="Helical" evidence="9">
    <location>
        <begin position="351"/>
        <end position="372"/>
    </location>
</feature>
<keyword evidence="6" id="KW-0406">Ion transport</keyword>
<dbReference type="PANTHER" id="PTHR33281:SF19">
    <property type="entry name" value="VOLTAGE-DEPENDENT ANION CHANNEL-FORMING PROTEIN YNEE"/>
    <property type="match status" value="1"/>
</dbReference>
<evidence type="ECO:0000313" key="10">
    <source>
        <dbReference type="EMBL" id="SUZ13840.1"/>
    </source>
</evidence>
<keyword evidence="3" id="KW-1003">Cell membrane</keyword>
<dbReference type="PANTHER" id="PTHR33281">
    <property type="entry name" value="UPF0187 PROTEIN YNEE"/>
    <property type="match status" value="1"/>
</dbReference>
<keyword evidence="5 9" id="KW-1133">Transmembrane helix</keyword>
<keyword evidence="4 9" id="KW-0812">Transmembrane</keyword>
<comment type="subcellular location">
    <subcellularLocation>
        <location evidence="1">Cell membrane</location>
        <topology evidence="1">Multi-pass membrane protein</topology>
    </subcellularLocation>
</comment>
<dbReference type="GO" id="GO:0005886">
    <property type="term" value="C:plasma membrane"/>
    <property type="evidence" value="ECO:0007669"/>
    <property type="project" value="UniProtKB-SubCell"/>
</dbReference>
<evidence type="ECO:0000256" key="3">
    <source>
        <dbReference type="ARBA" id="ARBA00022475"/>
    </source>
</evidence>
<dbReference type="GO" id="GO:0005254">
    <property type="term" value="F:chloride channel activity"/>
    <property type="evidence" value="ECO:0007669"/>
    <property type="project" value="InterPro"/>
</dbReference>
<feature type="transmembrane region" description="Helical" evidence="9">
    <location>
        <begin position="326"/>
        <end position="345"/>
    </location>
</feature>
<dbReference type="AlphaFoldDB" id="A0A381LJM8"/>
<feature type="region of interest" description="Disordered" evidence="8">
    <location>
        <begin position="1"/>
        <end position="46"/>
    </location>
</feature>
<protein>
    <submittedName>
        <fullName evidence="10">Bgt-2136</fullName>
    </submittedName>
</protein>
<dbReference type="EMBL" id="UIGY01000249">
    <property type="protein sequence ID" value="SUZ13840.1"/>
    <property type="molecule type" value="Genomic_DNA"/>
</dbReference>
<evidence type="ECO:0000256" key="2">
    <source>
        <dbReference type="ARBA" id="ARBA00022448"/>
    </source>
</evidence>
<evidence type="ECO:0000256" key="5">
    <source>
        <dbReference type="ARBA" id="ARBA00022989"/>
    </source>
</evidence>
<evidence type="ECO:0000256" key="8">
    <source>
        <dbReference type="SAM" id="MobiDB-lite"/>
    </source>
</evidence>
<dbReference type="InterPro" id="IPR044669">
    <property type="entry name" value="YneE/VCCN1/2-like"/>
</dbReference>
<organism evidence="10">
    <name type="scientific">Blumeria graminis f. sp. tritici 96224</name>
    <dbReference type="NCBI Taxonomy" id="1268274"/>
    <lineage>
        <taxon>Eukaryota</taxon>
        <taxon>Fungi</taxon>
        <taxon>Dikarya</taxon>
        <taxon>Ascomycota</taxon>
        <taxon>Pezizomycotina</taxon>
        <taxon>Leotiomycetes</taxon>
        <taxon>Erysiphales</taxon>
        <taxon>Erysiphaceae</taxon>
        <taxon>Blumeria</taxon>
    </lineage>
</organism>
<feature type="compositionally biased region" description="Polar residues" evidence="8">
    <location>
        <begin position="1"/>
        <end position="25"/>
    </location>
</feature>
<accession>A0A381LJM8</accession>
<keyword evidence="7 9" id="KW-0472">Membrane</keyword>
<feature type="compositionally biased region" description="Basic and acidic residues" evidence="8">
    <location>
        <begin position="26"/>
        <end position="43"/>
    </location>
</feature>
<gene>
    <name evidence="10" type="ORF">BGT96224V2_LOCUS7002</name>
</gene>
<evidence type="ECO:0000256" key="9">
    <source>
        <dbReference type="SAM" id="Phobius"/>
    </source>
</evidence>
<feature type="transmembrane region" description="Helical" evidence="9">
    <location>
        <begin position="85"/>
        <end position="103"/>
    </location>
</feature>
<evidence type="ECO:0000256" key="4">
    <source>
        <dbReference type="ARBA" id="ARBA00022692"/>
    </source>
</evidence>
<evidence type="ECO:0000256" key="1">
    <source>
        <dbReference type="ARBA" id="ARBA00004651"/>
    </source>
</evidence>
<name>A0A381LJM8_BLUGR</name>
<evidence type="ECO:0000256" key="6">
    <source>
        <dbReference type="ARBA" id="ARBA00023065"/>
    </source>
</evidence>
<dbReference type="OrthoDB" id="1368at2759"/>
<proteinExistence type="predicted"/>
<sequence>MDNANSSTENLTNASRQRPTSWKTKNSPDVEEFPRKMSSDENTLHTVSSHQNDYAAKYFTGPRNLDSHSKVPMFLRIHGSIMPHLIVPLTFVGLWSSLITYISNHYISLAVEPILITVLGIVVSLSLSFRSSSAYERYSEGRRLWSSLAVHSRTLARLIWIHIPERENTEDEPDCETSDLLSKVSAINLIHAYAVAIKHRLRFQPFTNYDDMSSIVGHLDTYAKEATRDQYVYKDISIFKKIGRFLSLSFTASNPRKHIKRAEAPLGNLPMEVLLHISAFIQQAATDKPGPSLVTSVVYTQMMNTMVLLQDIPGQADRVLATPLPVGYNILISQLVILYTYLLPFQLYNRFGWVTVPAVLAASYIIMGLAAIGNELENPFGNDVNDLPLDAFCEEIRHDMDYIISRKRIIFRDCVEKENNKPLWPLSRSNQATWHQRDIEDIRSALRSKVYLSNPLV</sequence>
<dbReference type="Pfam" id="PF25539">
    <property type="entry name" value="Bestrophin_2"/>
    <property type="match status" value="1"/>
</dbReference>
<evidence type="ECO:0000256" key="7">
    <source>
        <dbReference type="ARBA" id="ARBA00023136"/>
    </source>
</evidence>
<reference evidence="10" key="1">
    <citation type="submission" date="2018-07" db="EMBL/GenBank/DDBJ databases">
        <authorList>
            <person name="Quirk P.G."/>
            <person name="Krulwich T.A."/>
        </authorList>
    </citation>
    <scope>NUCLEOTIDE SEQUENCE</scope>
    <source>
        <strain evidence="10">96224</strain>
    </source>
</reference>
<feature type="transmembrane region" description="Helical" evidence="9">
    <location>
        <begin position="109"/>
        <end position="129"/>
    </location>
</feature>
<keyword evidence="2" id="KW-0813">Transport</keyword>